<evidence type="ECO:0000313" key="3">
    <source>
        <dbReference type="Proteomes" id="UP000219688"/>
    </source>
</evidence>
<sequence>MIDHDDEALAKLRASDPATGSHPDLHSLRALISTKAPASQGTDRVTAVHDDAFRGPRVHAPWIAAAAVAAFAMGGGGYALGAHTAEPQPVAGQPGAGNGDTEDGAEGDSAAMGGMAADGASITEAAGEARSEASMGGAGPNYDMGPVRLLPGPGLPTERGTAPVRALTSDVDAEEFLTTWAERLGVEGVRPDPEEGSEGWYGETVMIEPDTLRILSVSSEGGGGLRFNYEDQLNSPYCEDMYSGALPEDLEMMREEWVKAMGPDIPPPDPSMCTTPEGSPPSEEQAVAAAEDFLASTGLDLSGYTFQGVDYQEPGSSSITVEGWPEGMRGSELAMNLTVGPTGVVSAWGAAGEMTSLGDYPVISAVEAVERYAQREFGMEYGVTLPEDMMPYEGDMSSMPVPDYTVPPPVPVEPGMQIPLLMKDKVVTSAELTTGTMWTQSAGNMEVPAWKLMTDDGMHYAVLAIADESIDWIAWE</sequence>
<dbReference type="EMBL" id="OBQK01000006">
    <property type="protein sequence ID" value="SOC55856.1"/>
    <property type="molecule type" value="Genomic_DNA"/>
</dbReference>
<name>A0A285VRK5_9MICO</name>
<reference evidence="3" key="1">
    <citation type="submission" date="2017-08" db="EMBL/GenBank/DDBJ databases">
        <authorList>
            <person name="Varghese N."/>
            <person name="Submissions S."/>
        </authorList>
    </citation>
    <scope>NUCLEOTIDE SEQUENCE [LARGE SCALE GENOMIC DNA]</scope>
    <source>
        <strain evidence="3">USBA17B2</strain>
    </source>
</reference>
<dbReference type="AlphaFoldDB" id="A0A285VRK5"/>
<protein>
    <submittedName>
        <fullName evidence="2">Uncharacterized protein</fullName>
    </submittedName>
</protein>
<proteinExistence type="predicted"/>
<evidence type="ECO:0000256" key="1">
    <source>
        <dbReference type="SAM" id="MobiDB-lite"/>
    </source>
</evidence>
<organism evidence="2 3">
    <name type="scientific">Ornithinimicrobium cerasi</name>
    <dbReference type="NCBI Taxonomy" id="2248773"/>
    <lineage>
        <taxon>Bacteria</taxon>
        <taxon>Bacillati</taxon>
        <taxon>Actinomycetota</taxon>
        <taxon>Actinomycetes</taxon>
        <taxon>Micrococcales</taxon>
        <taxon>Ornithinimicrobiaceae</taxon>
        <taxon>Ornithinimicrobium</taxon>
    </lineage>
</organism>
<gene>
    <name evidence="2" type="ORF">SAMN05421879_10680</name>
</gene>
<dbReference type="Proteomes" id="UP000219688">
    <property type="component" value="Unassembled WGS sequence"/>
</dbReference>
<accession>A0A285VRK5</accession>
<evidence type="ECO:0000313" key="2">
    <source>
        <dbReference type="EMBL" id="SOC55856.1"/>
    </source>
</evidence>
<dbReference type="RefSeq" id="WP_097188239.1">
    <property type="nucleotide sequence ID" value="NZ_OBQK01000006.1"/>
</dbReference>
<feature type="region of interest" description="Disordered" evidence="1">
    <location>
        <begin position="84"/>
        <end position="114"/>
    </location>
</feature>
<keyword evidence="3" id="KW-1185">Reference proteome</keyword>